<proteinExistence type="predicted"/>
<evidence type="ECO:0000256" key="1">
    <source>
        <dbReference type="SAM" id="MobiDB-lite"/>
    </source>
</evidence>
<dbReference type="Gene3D" id="3.40.50.1240">
    <property type="entry name" value="Phosphoglycerate mutase-like"/>
    <property type="match status" value="1"/>
</dbReference>
<name>A0A5P2DAI1_STRVZ</name>
<dbReference type="OrthoDB" id="8448116at2"/>
<evidence type="ECO:0000313" key="2">
    <source>
        <dbReference type="EMBL" id="QES52135.1"/>
    </source>
</evidence>
<protein>
    <recommendedName>
        <fullName evidence="4">Histidine phosphatase family protein</fullName>
    </recommendedName>
</protein>
<gene>
    <name evidence="2" type="ORF">DEJ50_03890</name>
</gene>
<dbReference type="EMBL" id="CP029190">
    <property type="protein sequence ID" value="QES52135.1"/>
    <property type="molecule type" value="Genomic_DNA"/>
</dbReference>
<dbReference type="Proteomes" id="UP000325211">
    <property type="component" value="Chromosome"/>
</dbReference>
<evidence type="ECO:0008006" key="4">
    <source>
        <dbReference type="Google" id="ProtNLM"/>
    </source>
</evidence>
<accession>A0A5P2DAI1</accession>
<evidence type="ECO:0000313" key="3">
    <source>
        <dbReference type="Proteomes" id="UP000325211"/>
    </source>
</evidence>
<reference evidence="2 3" key="1">
    <citation type="submission" date="2018-05" db="EMBL/GenBank/DDBJ databases">
        <title>Streptomyces venezuelae.</title>
        <authorList>
            <person name="Kim W."/>
            <person name="Lee N."/>
            <person name="Cho B.-K."/>
        </authorList>
    </citation>
    <scope>NUCLEOTIDE SEQUENCE [LARGE SCALE GENOMIC DNA]</scope>
    <source>
        <strain evidence="2 3">ATCC 21782</strain>
    </source>
</reference>
<dbReference type="AlphaFoldDB" id="A0A5P2DAI1"/>
<sequence length="163" mass="17489">MLIRHAEKPYAGDTGEDEEGNDDPGSLAGRGHRRAEELPRLFAPDRGAVLPRPAAVFAPAGPVARSRQTVAGLAEALGLPVRAEIPAGKEAALARAALAAPAPVLICWEHTGIPRLIHALGADRVPSVPSGWPDRHDLVWLFTRRRGEWSFRELGQRLLPGDA</sequence>
<dbReference type="InterPro" id="IPR029033">
    <property type="entry name" value="His_PPase_superfam"/>
</dbReference>
<feature type="compositionally biased region" description="Basic and acidic residues" evidence="1">
    <location>
        <begin position="1"/>
        <end position="10"/>
    </location>
</feature>
<organism evidence="2 3">
    <name type="scientific">Streptomyces venezuelae</name>
    <dbReference type="NCBI Taxonomy" id="54571"/>
    <lineage>
        <taxon>Bacteria</taxon>
        <taxon>Bacillati</taxon>
        <taxon>Actinomycetota</taxon>
        <taxon>Actinomycetes</taxon>
        <taxon>Kitasatosporales</taxon>
        <taxon>Streptomycetaceae</taxon>
        <taxon>Streptomyces</taxon>
    </lineage>
</organism>
<feature type="region of interest" description="Disordered" evidence="1">
    <location>
        <begin position="1"/>
        <end position="36"/>
    </location>
</feature>